<gene>
    <name evidence="1" type="ORF">B0I27_105100</name>
</gene>
<reference evidence="1 2" key="1">
    <citation type="submission" date="2018-03" db="EMBL/GenBank/DDBJ databases">
        <title>Genomic Encyclopedia of Type Strains, Phase III (KMG-III): the genomes of soil and plant-associated and newly described type strains.</title>
        <authorList>
            <person name="Whitman W."/>
        </authorList>
    </citation>
    <scope>NUCLEOTIDE SEQUENCE [LARGE SCALE GENOMIC DNA]</scope>
    <source>
        <strain evidence="1 2">CGMCC 1.9313</strain>
    </source>
</reference>
<evidence type="ECO:0000313" key="1">
    <source>
        <dbReference type="EMBL" id="PRY52634.1"/>
    </source>
</evidence>
<keyword evidence="2" id="KW-1185">Reference proteome</keyword>
<protein>
    <submittedName>
        <fullName evidence="1">Uncharacterized protein</fullName>
    </submittedName>
</protein>
<proteinExistence type="predicted"/>
<comment type="caution">
    <text evidence="1">The sequence shown here is derived from an EMBL/GenBank/DDBJ whole genome shotgun (WGS) entry which is preliminary data.</text>
</comment>
<dbReference type="EMBL" id="PVTH01000005">
    <property type="protein sequence ID" value="PRY52634.1"/>
    <property type="molecule type" value="Genomic_DNA"/>
</dbReference>
<dbReference type="Proteomes" id="UP000238034">
    <property type="component" value="Unassembled WGS sequence"/>
</dbReference>
<sequence>MKYFQGFLFDFHYIRFYMLIDVLYVESILCTCDVQTYKYNRS</sequence>
<organism evidence="1 2">
    <name type="scientific">Arcticibacter pallidicorallinus</name>
    <dbReference type="NCBI Taxonomy" id="1259464"/>
    <lineage>
        <taxon>Bacteria</taxon>
        <taxon>Pseudomonadati</taxon>
        <taxon>Bacteroidota</taxon>
        <taxon>Sphingobacteriia</taxon>
        <taxon>Sphingobacteriales</taxon>
        <taxon>Sphingobacteriaceae</taxon>
        <taxon>Arcticibacter</taxon>
    </lineage>
</organism>
<accession>A0A2T0U402</accession>
<evidence type="ECO:0000313" key="2">
    <source>
        <dbReference type="Proteomes" id="UP000238034"/>
    </source>
</evidence>
<dbReference type="AlphaFoldDB" id="A0A2T0U402"/>
<name>A0A2T0U402_9SPHI</name>